<evidence type="ECO:0000313" key="1">
    <source>
        <dbReference type="EMBL" id="JAH20233.1"/>
    </source>
</evidence>
<reference evidence="1" key="1">
    <citation type="submission" date="2014-11" db="EMBL/GenBank/DDBJ databases">
        <authorList>
            <person name="Amaro Gonzalez C."/>
        </authorList>
    </citation>
    <scope>NUCLEOTIDE SEQUENCE</scope>
</reference>
<dbReference type="AlphaFoldDB" id="A0A0E9QVX7"/>
<organism evidence="1">
    <name type="scientific">Anguilla anguilla</name>
    <name type="common">European freshwater eel</name>
    <name type="synonym">Muraena anguilla</name>
    <dbReference type="NCBI Taxonomy" id="7936"/>
    <lineage>
        <taxon>Eukaryota</taxon>
        <taxon>Metazoa</taxon>
        <taxon>Chordata</taxon>
        <taxon>Craniata</taxon>
        <taxon>Vertebrata</taxon>
        <taxon>Euteleostomi</taxon>
        <taxon>Actinopterygii</taxon>
        <taxon>Neopterygii</taxon>
        <taxon>Teleostei</taxon>
        <taxon>Anguilliformes</taxon>
        <taxon>Anguillidae</taxon>
        <taxon>Anguilla</taxon>
    </lineage>
</organism>
<name>A0A0E9QVX7_ANGAN</name>
<accession>A0A0E9QVX7</accession>
<dbReference type="EMBL" id="GBXM01088344">
    <property type="protein sequence ID" value="JAH20233.1"/>
    <property type="molecule type" value="Transcribed_RNA"/>
</dbReference>
<protein>
    <submittedName>
        <fullName evidence="1">Uncharacterized protein</fullName>
    </submittedName>
</protein>
<proteinExistence type="predicted"/>
<sequence length="16" mass="1923">MLFKGAEGYFFSIIYH</sequence>
<reference evidence="1" key="2">
    <citation type="journal article" date="2015" name="Fish Shellfish Immunol.">
        <title>Early steps in the European eel (Anguilla anguilla)-Vibrio vulnificus interaction in the gills: Role of the RtxA13 toxin.</title>
        <authorList>
            <person name="Callol A."/>
            <person name="Pajuelo D."/>
            <person name="Ebbesson L."/>
            <person name="Teles M."/>
            <person name="MacKenzie S."/>
            <person name="Amaro C."/>
        </authorList>
    </citation>
    <scope>NUCLEOTIDE SEQUENCE</scope>
</reference>